<protein>
    <submittedName>
        <fullName evidence="2">Uncharacterized protein</fullName>
    </submittedName>
</protein>
<evidence type="ECO:0000256" key="1">
    <source>
        <dbReference type="SAM" id="MobiDB-lite"/>
    </source>
</evidence>
<feature type="region of interest" description="Disordered" evidence="1">
    <location>
        <begin position="40"/>
        <end position="64"/>
    </location>
</feature>
<feature type="compositionally biased region" description="Low complexity" evidence="1">
    <location>
        <begin position="19"/>
        <end position="28"/>
    </location>
</feature>
<dbReference type="Proteomes" id="UP000740926">
    <property type="component" value="Unassembled WGS sequence"/>
</dbReference>
<dbReference type="EMBL" id="JAANIU010009668">
    <property type="protein sequence ID" value="KAG1532781.1"/>
    <property type="molecule type" value="Genomic_DNA"/>
</dbReference>
<name>A0A9P6XUG7_9FUNG</name>
<reference evidence="2 3" key="1">
    <citation type="journal article" date="2020" name="Microb. Genom.">
        <title>Genetic diversity of clinical and environmental Mucorales isolates obtained from an investigation of mucormycosis cases among solid organ transplant recipients.</title>
        <authorList>
            <person name="Nguyen M.H."/>
            <person name="Kaul D."/>
            <person name="Muto C."/>
            <person name="Cheng S.J."/>
            <person name="Richter R.A."/>
            <person name="Bruno V.M."/>
            <person name="Liu G."/>
            <person name="Beyhan S."/>
            <person name="Sundermann A.J."/>
            <person name="Mounaud S."/>
            <person name="Pasculle A.W."/>
            <person name="Nierman W.C."/>
            <person name="Driscoll E."/>
            <person name="Cumbie R."/>
            <person name="Clancy C.J."/>
            <person name="Dupont C.L."/>
        </authorList>
    </citation>
    <scope>NUCLEOTIDE SEQUENCE [LARGE SCALE GENOMIC DNA]</scope>
    <source>
        <strain evidence="2 3">GL24</strain>
    </source>
</reference>
<evidence type="ECO:0000313" key="2">
    <source>
        <dbReference type="EMBL" id="KAG1532781.1"/>
    </source>
</evidence>
<dbReference type="AlphaFoldDB" id="A0A9P6XUG7"/>
<sequence>MARPARGPWDVSPTPAPAPRAAAGPRTARAACARPIHPALPGPWLHAPAARSRRPARAASAGRTQYCAPRSCAETARSSGTRCRSGADTAAAP</sequence>
<evidence type="ECO:0000313" key="3">
    <source>
        <dbReference type="Proteomes" id="UP000740926"/>
    </source>
</evidence>
<accession>A0A9P6XUG7</accession>
<feature type="region of interest" description="Disordered" evidence="1">
    <location>
        <begin position="1"/>
        <end position="28"/>
    </location>
</feature>
<gene>
    <name evidence="2" type="ORF">G6F50_016096</name>
</gene>
<keyword evidence="3" id="KW-1185">Reference proteome</keyword>
<comment type="caution">
    <text evidence="2">The sequence shown here is derived from an EMBL/GenBank/DDBJ whole genome shotgun (WGS) entry which is preliminary data.</text>
</comment>
<proteinExistence type="predicted"/>
<organism evidence="2 3">
    <name type="scientific">Rhizopus delemar</name>
    <dbReference type="NCBI Taxonomy" id="936053"/>
    <lineage>
        <taxon>Eukaryota</taxon>
        <taxon>Fungi</taxon>
        <taxon>Fungi incertae sedis</taxon>
        <taxon>Mucoromycota</taxon>
        <taxon>Mucoromycotina</taxon>
        <taxon>Mucoromycetes</taxon>
        <taxon>Mucorales</taxon>
        <taxon>Mucorineae</taxon>
        <taxon>Rhizopodaceae</taxon>
        <taxon>Rhizopus</taxon>
    </lineage>
</organism>